<dbReference type="PROSITE" id="PS51819">
    <property type="entry name" value="VOC"/>
    <property type="match status" value="1"/>
</dbReference>
<dbReference type="CDD" id="cd08351">
    <property type="entry name" value="ChaP_like"/>
    <property type="match status" value="1"/>
</dbReference>
<dbReference type="InterPro" id="IPR004360">
    <property type="entry name" value="Glyas_Fos-R_dOase_dom"/>
</dbReference>
<keyword evidence="2" id="KW-0223">Dioxygenase</keyword>
<organism evidence="2 3">
    <name type="scientific">Saccharopolyspora gloriosae</name>
    <dbReference type="NCBI Taxonomy" id="455344"/>
    <lineage>
        <taxon>Bacteria</taxon>
        <taxon>Bacillati</taxon>
        <taxon>Actinomycetota</taxon>
        <taxon>Actinomycetes</taxon>
        <taxon>Pseudonocardiales</taxon>
        <taxon>Pseudonocardiaceae</taxon>
        <taxon>Saccharopolyspora</taxon>
    </lineage>
</organism>
<dbReference type="AlphaFoldDB" id="A0A840NEA7"/>
<dbReference type="InterPro" id="IPR029068">
    <property type="entry name" value="Glyas_Bleomycin-R_OHBP_Dase"/>
</dbReference>
<keyword evidence="2" id="KW-0560">Oxidoreductase</keyword>
<keyword evidence="3" id="KW-1185">Reference proteome</keyword>
<gene>
    <name evidence="2" type="ORF">BJ969_001711</name>
</gene>
<dbReference type="RefSeq" id="WP_184478284.1">
    <property type="nucleotide sequence ID" value="NZ_JACHIV010000001.1"/>
</dbReference>
<reference evidence="2 3" key="1">
    <citation type="submission" date="2020-08" db="EMBL/GenBank/DDBJ databases">
        <title>Sequencing the genomes of 1000 actinobacteria strains.</title>
        <authorList>
            <person name="Klenk H.-P."/>
        </authorList>
    </citation>
    <scope>NUCLEOTIDE SEQUENCE [LARGE SCALE GENOMIC DNA]</scope>
    <source>
        <strain evidence="2 3">DSM 45582</strain>
    </source>
</reference>
<name>A0A840NEA7_9PSEU</name>
<dbReference type="Pfam" id="PF00903">
    <property type="entry name" value="Glyoxalase"/>
    <property type="match status" value="1"/>
</dbReference>
<evidence type="ECO:0000313" key="2">
    <source>
        <dbReference type="EMBL" id="MBB5068623.1"/>
    </source>
</evidence>
<comment type="caution">
    <text evidence="2">The sequence shown here is derived from an EMBL/GenBank/DDBJ whole genome shotgun (WGS) entry which is preliminary data.</text>
</comment>
<accession>A0A840NEA7</accession>
<dbReference type="GO" id="GO:0016829">
    <property type="term" value="F:lyase activity"/>
    <property type="evidence" value="ECO:0007669"/>
    <property type="project" value="UniProtKB-KW"/>
</dbReference>
<dbReference type="EMBL" id="JACHIV010000001">
    <property type="protein sequence ID" value="MBB5068623.1"/>
    <property type="molecule type" value="Genomic_DNA"/>
</dbReference>
<protein>
    <submittedName>
        <fullName evidence="2">Catechol 2,3-dioxygenase-like lactoylglutathione lyase family enzyme</fullName>
    </submittedName>
</protein>
<dbReference type="Proteomes" id="UP000580474">
    <property type="component" value="Unassembled WGS sequence"/>
</dbReference>
<proteinExistence type="predicted"/>
<evidence type="ECO:0000313" key="3">
    <source>
        <dbReference type="Proteomes" id="UP000580474"/>
    </source>
</evidence>
<dbReference type="GO" id="GO:0051213">
    <property type="term" value="F:dioxygenase activity"/>
    <property type="evidence" value="ECO:0007669"/>
    <property type="project" value="UniProtKB-KW"/>
</dbReference>
<keyword evidence="2" id="KW-0456">Lyase</keyword>
<sequence length="130" mass="14636">MIQLNHTIVMAHDQDRTARFFTEVLGLPEAGRFGPFRTVRPDNDVTLDVLESGGDIAPQHYAFLVGEQEFDAIFDRIVERDIAYWADPHHGEPGVVNTRDGGRGIYFDDPNGHNLEILTREYGSGPDRRG</sequence>
<dbReference type="Gene3D" id="3.10.180.10">
    <property type="entry name" value="2,3-Dihydroxybiphenyl 1,2-Dioxygenase, domain 1"/>
    <property type="match status" value="1"/>
</dbReference>
<dbReference type="InterPro" id="IPR037523">
    <property type="entry name" value="VOC_core"/>
</dbReference>
<feature type="domain" description="VOC" evidence="1">
    <location>
        <begin position="3"/>
        <end position="120"/>
    </location>
</feature>
<evidence type="ECO:0000259" key="1">
    <source>
        <dbReference type="PROSITE" id="PS51819"/>
    </source>
</evidence>
<dbReference type="SUPFAM" id="SSF54593">
    <property type="entry name" value="Glyoxalase/Bleomycin resistance protein/Dihydroxybiphenyl dioxygenase"/>
    <property type="match status" value="1"/>
</dbReference>